<feature type="compositionally biased region" description="Basic and acidic residues" evidence="1">
    <location>
        <begin position="264"/>
        <end position="288"/>
    </location>
</feature>
<gene>
    <name evidence="3" type="ORF">BDZ90DRAFT_232676</name>
</gene>
<feature type="transmembrane region" description="Helical" evidence="2">
    <location>
        <begin position="189"/>
        <end position="215"/>
    </location>
</feature>
<feature type="region of interest" description="Disordered" evidence="1">
    <location>
        <begin position="255"/>
        <end position="376"/>
    </location>
</feature>
<feature type="region of interest" description="Disordered" evidence="1">
    <location>
        <begin position="53"/>
        <end position="72"/>
    </location>
</feature>
<name>A0A316UP94_9BASI</name>
<feature type="compositionally biased region" description="Acidic residues" evidence="1">
    <location>
        <begin position="354"/>
        <end position="363"/>
    </location>
</feature>
<feature type="compositionally biased region" description="Basic and acidic residues" evidence="1">
    <location>
        <begin position="85"/>
        <end position="103"/>
    </location>
</feature>
<dbReference type="EMBL" id="KZ819669">
    <property type="protein sequence ID" value="PWN27116.1"/>
    <property type="molecule type" value="Genomic_DNA"/>
</dbReference>
<dbReference type="GeneID" id="37028164"/>
<feature type="compositionally biased region" description="Basic and acidic residues" evidence="1">
    <location>
        <begin position="532"/>
        <end position="545"/>
    </location>
</feature>
<evidence type="ECO:0000256" key="2">
    <source>
        <dbReference type="SAM" id="Phobius"/>
    </source>
</evidence>
<dbReference type="Proteomes" id="UP000245884">
    <property type="component" value="Unassembled WGS sequence"/>
</dbReference>
<feature type="region of interest" description="Disordered" evidence="1">
    <location>
        <begin position="506"/>
        <end position="545"/>
    </location>
</feature>
<dbReference type="AlphaFoldDB" id="A0A316UP94"/>
<feature type="compositionally biased region" description="Basic and acidic residues" evidence="1">
    <location>
        <begin position="328"/>
        <end position="353"/>
    </location>
</feature>
<feature type="compositionally biased region" description="Pro residues" evidence="1">
    <location>
        <begin position="31"/>
        <end position="40"/>
    </location>
</feature>
<dbReference type="OrthoDB" id="3366426at2759"/>
<feature type="region of interest" description="Disordered" evidence="1">
    <location>
        <begin position="392"/>
        <end position="492"/>
    </location>
</feature>
<feature type="compositionally biased region" description="Low complexity" evidence="1">
    <location>
        <begin position="106"/>
        <end position="124"/>
    </location>
</feature>
<feature type="compositionally biased region" description="Low complexity" evidence="1">
    <location>
        <begin position="459"/>
        <end position="480"/>
    </location>
</feature>
<dbReference type="RefSeq" id="XP_025361728.1">
    <property type="nucleotide sequence ID" value="XM_025506341.1"/>
</dbReference>
<keyword evidence="2" id="KW-0472">Membrane</keyword>
<evidence type="ECO:0000313" key="4">
    <source>
        <dbReference type="Proteomes" id="UP000245884"/>
    </source>
</evidence>
<dbReference type="Gene3D" id="1.10.10.10">
    <property type="entry name" value="Winged helix-like DNA-binding domain superfamily/Winged helix DNA-binding domain"/>
    <property type="match status" value="1"/>
</dbReference>
<accession>A0A316UP94</accession>
<reference evidence="3 4" key="1">
    <citation type="journal article" date="2018" name="Mol. Biol. Evol.">
        <title>Broad Genomic Sampling Reveals a Smut Pathogenic Ancestry of the Fungal Clade Ustilaginomycotina.</title>
        <authorList>
            <person name="Kijpornyongpan T."/>
            <person name="Mondo S.J."/>
            <person name="Barry K."/>
            <person name="Sandor L."/>
            <person name="Lee J."/>
            <person name="Lipzen A."/>
            <person name="Pangilinan J."/>
            <person name="LaButti K."/>
            <person name="Hainaut M."/>
            <person name="Henrissat B."/>
            <person name="Grigoriev I.V."/>
            <person name="Spatafora J.W."/>
            <person name="Aime M.C."/>
        </authorList>
    </citation>
    <scope>NUCLEOTIDE SEQUENCE [LARGE SCALE GENOMIC DNA]</scope>
    <source>
        <strain evidence="3 4">MCA 5214</strain>
    </source>
</reference>
<feature type="region of interest" description="Disordered" evidence="1">
    <location>
        <begin position="1"/>
        <end position="46"/>
    </location>
</feature>
<feature type="compositionally biased region" description="Low complexity" evidence="1">
    <location>
        <begin position="399"/>
        <end position="411"/>
    </location>
</feature>
<keyword evidence="2" id="KW-0812">Transmembrane</keyword>
<feature type="compositionally biased region" description="Acidic residues" evidence="1">
    <location>
        <begin position="427"/>
        <end position="438"/>
    </location>
</feature>
<dbReference type="InterPro" id="IPR036388">
    <property type="entry name" value="WH-like_DNA-bd_sf"/>
</dbReference>
<evidence type="ECO:0000256" key="1">
    <source>
        <dbReference type="SAM" id="MobiDB-lite"/>
    </source>
</evidence>
<feature type="region of interest" description="Disordered" evidence="1">
    <location>
        <begin position="83"/>
        <end position="124"/>
    </location>
</feature>
<proteinExistence type="predicted"/>
<evidence type="ECO:0000313" key="3">
    <source>
        <dbReference type="EMBL" id="PWN27116.1"/>
    </source>
</evidence>
<keyword evidence="2" id="KW-1133">Transmembrane helix</keyword>
<organism evidence="3 4">
    <name type="scientific">Jaminaea rosea</name>
    <dbReference type="NCBI Taxonomy" id="1569628"/>
    <lineage>
        <taxon>Eukaryota</taxon>
        <taxon>Fungi</taxon>
        <taxon>Dikarya</taxon>
        <taxon>Basidiomycota</taxon>
        <taxon>Ustilaginomycotina</taxon>
        <taxon>Exobasidiomycetes</taxon>
        <taxon>Microstromatales</taxon>
        <taxon>Microstromatales incertae sedis</taxon>
        <taxon>Jaminaea</taxon>
    </lineage>
</organism>
<protein>
    <submittedName>
        <fullName evidence="3">Uncharacterized protein</fullName>
    </submittedName>
</protein>
<keyword evidence="4" id="KW-1185">Reference proteome</keyword>
<sequence>MSDDSRDDAPSSSSSSSSAPAAPTTSSTALTPPPLMPSSSPPEALHAQAVRFLTSLRHHSPDSSLESQREFLRSKGLGEDAIEAAFRDAKRPDGLSKAGDGEGQKQAARASSSTSTSSLSEQSAFDQAARAFDDPLHTPMPDVPSRNYPRSPLALYYDDDERDNAALAAAGGNLEEAIRRQEKARRYNVLLSFFRTLCYLFTLGGALTGVAVLLYRSFVLPRLASTLNGRSFLLKHHVGLWDNVVGSVRALKGGAAGAGMGPEGLRKAVTKAEVEAEGPRKGSSERRSSLTKKVQFADEVDGGSLEQHQAGETEPLLPKKVTQMSSTDEDKEKQGKKEGAVQDDEKATLKAEGQEDGEQTAEEEAAKQQELEPIDVCAPIRESLAALVQRLRQDRQDDAASSSVAARATTVQDEEVEEGSDASGGSWEDEEEDVEFDPFVEVHGASSSADKKKSKTAKKAGSGSKAKKSTSTTPPSSSAANVSPPDSPLYTSLSSLNASVTARLIASSSAARSSSRHQTAFSFGLPAPASSSDKKQEATGEDKTAELSAQIKAEIRSLKGLMLSRRNFPRANLAVASGKE</sequence>
<feature type="compositionally biased region" description="Low complexity" evidence="1">
    <location>
        <begin position="10"/>
        <end position="30"/>
    </location>
</feature>